<dbReference type="SUPFAM" id="SSF56059">
    <property type="entry name" value="Glutathione synthetase ATP-binding domain-like"/>
    <property type="match status" value="1"/>
</dbReference>
<dbReference type="Proteomes" id="UP000009145">
    <property type="component" value="Chromosome"/>
</dbReference>
<dbReference type="HOGENOM" id="CLU_059501_0_0_6"/>
<dbReference type="AlphaFoldDB" id="I1YJ25"/>
<name>I1YJ25_METFJ</name>
<dbReference type="KEGG" id="mec:Q7C_1777"/>
<reference evidence="3 4" key="1">
    <citation type="journal article" date="2012" name="J. Bacteriol.">
        <title>Complete genome sequences of Methylophaga sp. strain JAM1 and Methylophaga sp. strain JAM7.</title>
        <authorList>
            <person name="Villeneuve C."/>
            <person name="Martineau C."/>
            <person name="Mauffrey F."/>
            <person name="Villemur R."/>
        </authorList>
    </citation>
    <scope>NUCLEOTIDE SEQUENCE [LARGE SCALE GENOMIC DNA]</scope>
    <source>
        <strain evidence="3 4">JAM7</strain>
    </source>
</reference>
<keyword evidence="1" id="KW-0067">ATP-binding</keyword>
<dbReference type="GO" id="GO:0046872">
    <property type="term" value="F:metal ion binding"/>
    <property type="evidence" value="ECO:0007669"/>
    <property type="project" value="InterPro"/>
</dbReference>
<organism evidence="3 4">
    <name type="scientific">Methylophaga frappieri (strain ATCC BAA-2434 / DSM 25690 / JAM7)</name>
    <dbReference type="NCBI Taxonomy" id="754477"/>
    <lineage>
        <taxon>Bacteria</taxon>
        <taxon>Pseudomonadati</taxon>
        <taxon>Pseudomonadota</taxon>
        <taxon>Gammaproteobacteria</taxon>
        <taxon>Thiotrichales</taxon>
        <taxon>Piscirickettsiaceae</taxon>
        <taxon>Methylophaga</taxon>
    </lineage>
</organism>
<dbReference type="OrthoDB" id="271331at2"/>
<dbReference type="RefSeq" id="WP_014704338.1">
    <property type="nucleotide sequence ID" value="NC_017856.1"/>
</dbReference>
<dbReference type="PROSITE" id="PS50975">
    <property type="entry name" value="ATP_GRASP"/>
    <property type="match status" value="1"/>
</dbReference>
<evidence type="ECO:0000259" key="2">
    <source>
        <dbReference type="PROSITE" id="PS50975"/>
    </source>
</evidence>
<dbReference type="InterPro" id="IPR040803">
    <property type="entry name" value="MfnD_preATP-grasp"/>
</dbReference>
<evidence type="ECO:0000313" key="3">
    <source>
        <dbReference type="EMBL" id="AFJ02918.1"/>
    </source>
</evidence>
<dbReference type="Pfam" id="PF02655">
    <property type="entry name" value="ATP-grasp_3"/>
    <property type="match status" value="1"/>
</dbReference>
<keyword evidence="1" id="KW-0547">Nucleotide-binding</keyword>
<dbReference type="PIRSF" id="PIRSF016766">
    <property type="entry name" value="UCP016766_ATPgrasp"/>
    <property type="match status" value="1"/>
</dbReference>
<dbReference type="InterPro" id="IPR011761">
    <property type="entry name" value="ATP-grasp"/>
</dbReference>
<dbReference type="InterPro" id="IPR024710">
    <property type="entry name" value="MfnD"/>
</dbReference>
<proteinExistence type="predicted"/>
<dbReference type="Gene3D" id="3.30.470.20">
    <property type="entry name" value="ATP-grasp fold, B domain"/>
    <property type="match status" value="1"/>
</dbReference>
<dbReference type="eggNOG" id="COG1821">
    <property type="taxonomic scope" value="Bacteria"/>
</dbReference>
<evidence type="ECO:0000313" key="4">
    <source>
        <dbReference type="Proteomes" id="UP000009145"/>
    </source>
</evidence>
<feature type="domain" description="ATP-grasp" evidence="2">
    <location>
        <begin position="126"/>
        <end position="312"/>
    </location>
</feature>
<sequence length="313" mass="34308">MQILILEYFTSGAAGLNPDPALTAEGDAMLQALIMDLQNTPFNLTTLRAQSLLPLAGAAHQWVGDLTEFPALLAAQLEQAEATLIIAPETNHILYDMARIVTDSTSQWLGCTPEAIFICTDKMLCAEHLERAGITTITGQLAIDWLAQPAFSGPFICKPRDGAGCVETYFFNDAKALQTHLEQSSHQDLTQQLVQPYLTGQSLSLCLFISDSTCQVLSLNRQQIEKQAGQLHFHHVETGIDYPSSFSQQDAQQLAKQLHRAIPGLWGFIGVDLLHSAERTYLIEVNPRLTTAFNHVPKLGISSSQLLLEALPS</sequence>
<dbReference type="PATRIC" id="fig|754477.3.peg.1748"/>
<evidence type="ECO:0000256" key="1">
    <source>
        <dbReference type="PROSITE-ProRule" id="PRU00409"/>
    </source>
</evidence>
<gene>
    <name evidence="3" type="ordered locus">Q7C_1777</name>
</gene>
<keyword evidence="4" id="KW-1185">Reference proteome</keyword>
<dbReference type="EMBL" id="CP003380">
    <property type="protein sequence ID" value="AFJ02918.1"/>
    <property type="molecule type" value="Genomic_DNA"/>
</dbReference>
<dbReference type="Gene3D" id="3.40.50.11770">
    <property type="match status" value="1"/>
</dbReference>
<accession>I1YJ25</accession>
<dbReference type="Pfam" id="PF18301">
    <property type="entry name" value="preATP-grasp_3"/>
    <property type="match status" value="1"/>
</dbReference>
<dbReference type="InterPro" id="IPR003806">
    <property type="entry name" value="ATP-grasp_PylC-type"/>
</dbReference>
<dbReference type="Gene3D" id="2.30.36.100">
    <property type="match status" value="1"/>
</dbReference>
<protein>
    <submittedName>
        <fullName evidence="3">Putative ATP-utilizing enzyme (ATP-grasp superfamily)</fullName>
    </submittedName>
</protein>
<dbReference type="STRING" id="754477.Q7C_1777"/>
<dbReference type="GO" id="GO:0005524">
    <property type="term" value="F:ATP binding"/>
    <property type="evidence" value="ECO:0007669"/>
    <property type="project" value="UniProtKB-UniRule"/>
</dbReference>